<dbReference type="FunCoup" id="A0A7R8YYU6">
    <property type="interactions" value="23"/>
</dbReference>
<accession>A0A7R8YYU6</accession>
<evidence type="ECO:0000313" key="2">
    <source>
        <dbReference type="Proteomes" id="UP000594454"/>
    </source>
</evidence>
<organism evidence="1 2">
    <name type="scientific">Hermetia illucens</name>
    <name type="common">Black soldier fly</name>
    <dbReference type="NCBI Taxonomy" id="343691"/>
    <lineage>
        <taxon>Eukaryota</taxon>
        <taxon>Metazoa</taxon>
        <taxon>Ecdysozoa</taxon>
        <taxon>Arthropoda</taxon>
        <taxon>Hexapoda</taxon>
        <taxon>Insecta</taxon>
        <taxon>Pterygota</taxon>
        <taxon>Neoptera</taxon>
        <taxon>Endopterygota</taxon>
        <taxon>Diptera</taxon>
        <taxon>Brachycera</taxon>
        <taxon>Stratiomyomorpha</taxon>
        <taxon>Stratiomyidae</taxon>
        <taxon>Hermetiinae</taxon>
        <taxon>Hermetia</taxon>
    </lineage>
</organism>
<dbReference type="Proteomes" id="UP000594454">
    <property type="component" value="Chromosome 4"/>
</dbReference>
<reference evidence="1 2" key="1">
    <citation type="submission" date="2020-11" db="EMBL/GenBank/DDBJ databases">
        <authorList>
            <person name="Wallbank WR R."/>
            <person name="Pardo Diaz C."/>
            <person name="Kozak K."/>
            <person name="Martin S."/>
            <person name="Jiggins C."/>
            <person name="Moest M."/>
            <person name="Warren A I."/>
            <person name="Generalovic N T."/>
            <person name="Byers J.R.P. K."/>
            <person name="Montejo-Kovacevich G."/>
            <person name="Yen C E."/>
        </authorList>
    </citation>
    <scope>NUCLEOTIDE SEQUENCE [LARGE SCALE GENOMIC DNA]</scope>
</reference>
<name>A0A7R8YYU6_HERIL</name>
<dbReference type="InParanoid" id="A0A7R8YYU6"/>
<dbReference type="GO" id="GO:0007165">
    <property type="term" value="P:signal transduction"/>
    <property type="evidence" value="ECO:0007669"/>
    <property type="project" value="TreeGrafter"/>
</dbReference>
<protein>
    <submittedName>
        <fullName evidence="1">Uncharacterized protein</fullName>
    </submittedName>
</protein>
<dbReference type="EMBL" id="LR899012">
    <property type="protein sequence ID" value="CAD7089342.1"/>
    <property type="molecule type" value="Genomic_DNA"/>
</dbReference>
<gene>
    <name evidence="1" type="ORF">HERILL_LOCUS11897</name>
</gene>
<sequence>MGRIPCENARHIEAFTADDAAYVMVANYANFEGQQATTFLYKYRHDQKKFVEHQKFGTQEAADVRYFYIENKEKLKDHFVVVANAMRAEGQSQFKDLGSQSVIYKYKNGVFVPLQQLNFHNVTAFLPIHNEIDKFVLLVACKNQDMKFLRYDGQQFDISRVQLTTGAFAKGVTSLRSFKESNETYIVVANERMMVNETNVYLPFYKIKENRTDLKRKMMEQFKKLYAKLTNGTFASRINRVESVVKNFGQSIGVFNNANISAVESEVVINPKSNLTKRFWRKLAAATEDIQKLEEQFAELSGNKSANTTESDCTFESLQLDTLTVTDVLKISTINNKSIDHFALDRIIADKVIVKGKFQILNNTDEADPAMESLDSESLNRTTRQSDFSEIRVKNIIVTGTINGWNLTEFRNSILKKTGNQIITAPFNFTQLDVGDLQINGSINGERPSKVVMVNEGNFVVDQDLIFAEGAEVNHLVVNNRLSHIYVVDGQLQALYKNHSEVQIIRGWKKFENVNLLEPFELKGKIHSAQLDKMNPVVVISEDLNLEGDYEITGSVLITKQISATNFHGVSSQRNVLEILENGLSVKTPAIYQQMNFQAPLKTKNLNATFVNNIDTRDFITNDGNEEVIITGTKVFRNDLRISRGPCDVQNVNRININDLYENRLRKHGNQTITGQFTFKSVHTAGIKSASKILLNGTDINDILTKSTSQTLAEVNIQHLQTRAINITSMTTSKSKVFNHSLDYMIKDTVLPGTSAEILGHKRFKGNFTINNLFVKKRINHQSVKKLKESLKEILSEGDISIDGDVIIEDDLQIEQIVFDGKINGIPAENFGSCWLLNEGDQEFTAPQEFSHLIAENMHVAKRINDHRIANIIKQLYWLDQEEFLPNVTFAKVIAEDEFITKGRINGLKFAEDVLLKETSETQIIEAPVFCEGDLIVTGEIRDLKVLNNIDLVKLQAVLKGETKNAKLTIDSANFETYPKFRLLNGYDLKEVYKNVWLANEDTVIEGHMIFNDVELKAHAVLNGPMNGVDLDFLQQHYFSLTKAQRVSTPMTFKGPVEFMESLSSEEMNLTGVLVDNISIIKRKIKGSLKTGLIKEISNEANFSSLKPQIEALHSKRNGEQAKTLGITLNRKESLPRILLNPSTTSGETLSLKLKGTTTDRLGHAFISSLQYGQEHNSKTTLLDLKTDSDITLENIETALGHTSRTPGYAHPQQLLLTKITLEKPETGTPTDVALNYLKSRNRELKKKNLPTNDINAPTSRIDDDIEIIDAINCYPNPIETGKAAQTLSNKRISKIIDGARDHLAINNIASHNNKLYAFQNLKYTPGNPLGEFLSNIKRTINISDFALNTLREDIYQEITGEWKIFNAIVEGDLNNVRINGLNLVDDVLRYDVTTTQKITAPKNFTNLIIADLECAEHATINKIDILDWLRNSAFIYGNYTIQGTTTIDDITVYEDVTVFGTVNGVKFDEKHLLLVDTNQTIHGNVVMGAEFEKTHQIKPLSIEHMDVETINGVNVKDFFRDLVPFKNELKIKGGLTFENTPIVRKFHSDRGLLNLENSTDGALNSVKRLIEDHKHLVESFKEKKAFLSHHKFKPKMSGKVHKVLHLKVQTGLGRTEERIAALRGDKEAYITFHRWDEQEGFFDLENGE</sequence>
<dbReference type="PANTHER" id="PTHR15261">
    <property type="entry name" value="THROMBOSPONDIN-TYPE LAMININ G DOMAIN AND EAR REPEAT-CONTAINING"/>
    <property type="match status" value="1"/>
</dbReference>
<dbReference type="PANTHER" id="PTHR15261:SF4">
    <property type="entry name" value="THROMBOSPONDIN-TYPE LAMININ G DOMAIN AND EAR REPEAT-CONTAINING PROTEIN"/>
    <property type="match status" value="1"/>
</dbReference>
<keyword evidence="2" id="KW-1185">Reference proteome</keyword>
<proteinExistence type="predicted"/>
<dbReference type="OrthoDB" id="188713at2759"/>
<evidence type="ECO:0000313" key="1">
    <source>
        <dbReference type="EMBL" id="CAD7089342.1"/>
    </source>
</evidence>